<dbReference type="Proteomes" id="UP000236641">
    <property type="component" value="Unassembled WGS sequence"/>
</dbReference>
<dbReference type="PROSITE" id="PS51257">
    <property type="entry name" value="PROKAR_LIPOPROTEIN"/>
    <property type="match status" value="1"/>
</dbReference>
<dbReference type="AlphaFoldDB" id="A0A2K1DXC9"/>
<comment type="caution">
    <text evidence="1">The sequence shown here is derived from an EMBL/GenBank/DDBJ whole genome shotgun (WGS) entry which is preliminary data.</text>
</comment>
<accession>A0A2K1DXC9</accession>
<protein>
    <submittedName>
        <fullName evidence="1">Glutamine cyclotransferase</fullName>
    </submittedName>
</protein>
<dbReference type="OrthoDB" id="9783700at2"/>
<evidence type="ECO:0000313" key="1">
    <source>
        <dbReference type="EMBL" id="PNQ72653.1"/>
    </source>
</evidence>
<dbReference type="SUPFAM" id="SSF63825">
    <property type="entry name" value="YWTD domain"/>
    <property type="match status" value="1"/>
</dbReference>
<keyword evidence="1" id="KW-0808">Transferase</keyword>
<dbReference type="PANTHER" id="PTHR31270">
    <property type="entry name" value="GLUTAMINYL-PEPTIDE CYCLOTRANSFERASE"/>
    <property type="match status" value="1"/>
</dbReference>
<dbReference type="Pfam" id="PF05096">
    <property type="entry name" value="Glu_cyclase_2"/>
    <property type="match status" value="1"/>
</dbReference>
<gene>
    <name evidence="1" type="ORF">C1T31_10935</name>
</gene>
<dbReference type="EMBL" id="POWF01000007">
    <property type="protein sequence ID" value="PNQ72653.1"/>
    <property type="molecule type" value="Genomic_DNA"/>
</dbReference>
<reference evidence="1 2" key="1">
    <citation type="submission" date="2018-01" db="EMBL/GenBank/DDBJ databases">
        <title>The draft genome of Hanstruepera neustonica JCM19743.</title>
        <authorList>
            <person name="He R.-H."/>
            <person name="Du Z.-J."/>
        </authorList>
    </citation>
    <scope>NUCLEOTIDE SEQUENCE [LARGE SCALE GENOMIC DNA]</scope>
    <source>
        <strain evidence="1 2">JCM19743</strain>
    </source>
</reference>
<dbReference type="InterPro" id="IPR007788">
    <property type="entry name" value="QCT"/>
</dbReference>
<evidence type="ECO:0000313" key="2">
    <source>
        <dbReference type="Proteomes" id="UP000236641"/>
    </source>
</evidence>
<keyword evidence="2" id="KW-1185">Reference proteome</keyword>
<name>A0A2K1DXC9_9FLAO</name>
<proteinExistence type="predicted"/>
<dbReference type="PANTHER" id="PTHR31270:SF1">
    <property type="entry name" value="GLUTAMINYL-PEPTIDE CYCLOTRANSFERASE"/>
    <property type="match status" value="1"/>
</dbReference>
<sequence>MTSYKYLTIIFLGLIVISCGSNVDVLKKDISIVTNSANNAIEIGNKLELTLKNPKNHEIKGLTFTLDGNPVSSSSNLTDLHLGTHDVIANFKLEGEDVSISESITVLNNQSPTIYTFNIINEYPHDMNSYTQGLEFYKGELYEGTGQYRASKLRKVDYKTGEVLKNIDLANEYFGEGITILNDKIYQLTWKKGTGFVYDVNTFEKTGSFRYGNSLEGWGICNDGTKLYKSDGTEKIWTLNPETLVEEGFIQAYHNKGKVVELNELEWINGKIYANRWNKNGVAIINPNNGAVEGVIDFTPLKDQVTQHPRLDVLNGLAYNPETKTLFVTGKYWDKLFEVEIVEK</sequence>
<dbReference type="InterPro" id="IPR015943">
    <property type="entry name" value="WD40/YVTN_repeat-like_dom_sf"/>
</dbReference>
<dbReference type="Gene3D" id="2.130.10.10">
    <property type="entry name" value="YVTN repeat-like/Quinoprotein amine dehydrogenase"/>
    <property type="match status" value="1"/>
</dbReference>
<dbReference type="RefSeq" id="WP_103052532.1">
    <property type="nucleotide sequence ID" value="NZ_POWF01000007.1"/>
</dbReference>
<dbReference type="GO" id="GO:0016603">
    <property type="term" value="F:glutaminyl-peptide cyclotransferase activity"/>
    <property type="evidence" value="ECO:0007669"/>
    <property type="project" value="InterPro"/>
</dbReference>
<organism evidence="1 2">
    <name type="scientific">Hanstruepera neustonica</name>
    <dbReference type="NCBI Taxonomy" id="1445657"/>
    <lineage>
        <taxon>Bacteria</taxon>
        <taxon>Pseudomonadati</taxon>
        <taxon>Bacteroidota</taxon>
        <taxon>Flavobacteriia</taxon>
        <taxon>Flavobacteriales</taxon>
        <taxon>Flavobacteriaceae</taxon>
        <taxon>Hanstruepera</taxon>
    </lineage>
</organism>